<keyword evidence="4 5" id="KW-0694">RNA-binding</keyword>
<keyword evidence="3 5" id="KW-0949">S-adenosyl-L-methionine</keyword>
<keyword evidence="1 5" id="KW-0489">Methyltransferase</keyword>
<dbReference type="OMA" id="NEDNIRW"/>
<dbReference type="InterPro" id="IPR001678">
    <property type="entry name" value="MeTrfase_RsmB-F_NOP2_dom"/>
</dbReference>
<dbReference type="Pfam" id="PF01189">
    <property type="entry name" value="Methyltr_RsmB-F"/>
    <property type="match status" value="1"/>
</dbReference>
<evidence type="ECO:0000313" key="9">
    <source>
        <dbReference type="Proteomes" id="UP000051952"/>
    </source>
</evidence>
<dbReference type="GO" id="GO:0003723">
    <property type="term" value="F:RNA binding"/>
    <property type="evidence" value="ECO:0007669"/>
    <property type="project" value="UniProtKB-UniRule"/>
</dbReference>
<evidence type="ECO:0000256" key="3">
    <source>
        <dbReference type="ARBA" id="ARBA00022691"/>
    </source>
</evidence>
<dbReference type="VEuPathDB" id="TriTrypDB:BSAL_36730"/>
<dbReference type="InterPro" id="IPR023267">
    <property type="entry name" value="RCMT"/>
</dbReference>
<dbReference type="InterPro" id="IPR015947">
    <property type="entry name" value="PUA-like_sf"/>
</dbReference>
<dbReference type="CDD" id="cd02440">
    <property type="entry name" value="AdoMet_MTases"/>
    <property type="match status" value="1"/>
</dbReference>
<protein>
    <recommendedName>
        <fullName evidence="7">SAM-dependent MTase RsmB/NOP-type domain-containing protein</fullName>
    </recommendedName>
</protein>
<keyword evidence="9" id="KW-1185">Reference proteome</keyword>
<dbReference type="Gene3D" id="2.30.130.10">
    <property type="entry name" value="PUA domain"/>
    <property type="match status" value="1"/>
</dbReference>
<dbReference type="InterPro" id="IPR049560">
    <property type="entry name" value="MeTrfase_RsmB-F_NOP2_cat"/>
</dbReference>
<evidence type="ECO:0000256" key="6">
    <source>
        <dbReference type="SAM" id="MobiDB-lite"/>
    </source>
</evidence>
<evidence type="ECO:0000256" key="2">
    <source>
        <dbReference type="ARBA" id="ARBA00022679"/>
    </source>
</evidence>
<dbReference type="GO" id="GO:0005730">
    <property type="term" value="C:nucleolus"/>
    <property type="evidence" value="ECO:0007669"/>
    <property type="project" value="TreeGrafter"/>
</dbReference>
<dbReference type="SUPFAM" id="SSF88697">
    <property type="entry name" value="PUA domain-like"/>
    <property type="match status" value="1"/>
</dbReference>
<comment type="similarity">
    <text evidence="5">Belongs to the class I-like SAM-binding methyltransferase superfamily. RsmB/NOP family.</text>
</comment>
<feature type="binding site" evidence="5">
    <location>
        <position position="463"/>
    </location>
    <ligand>
        <name>S-adenosyl-L-methionine</name>
        <dbReference type="ChEBI" id="CHEBI:59789"/>
    </ligand>
</feature>
<dbReference type="InterPro" id="IPR002478">
    <property type="entry name" value="PUA"/>
</dbReference>
<feature type="domain" description="SAM-dependent MTase RsmB/NOP-type" evidence="7">
    <location>
        <begin position="368"/>
        <end position="593"/>
    </location>
</feature>
<evidence type="ECO:0000256" key="1">
    <source>
        <dbReference type="ARBA" id="ARBA00022603"/>
    </source>
</evidence>
<reference evidence="9" key="1">
    <citation type="submission" date="2015-09" db="EMBL/GenBank/DDBJ databases">
        <authorList>
            <consortium name="Pathogen Informatics"/>
        </authorList>
    </citation>
    <scope>NUCLEOTIDE SEQUENCE [LARGE SCALE GENOMIC DNA]</scope>
    <source>
        <strain evidence="9">Lake Konstanz</strain>
    </source>
</reference>
<evidence type="ECO:0000256" key="4">
    <source>
        <dbReference type="ARBA" id="ARBA00022884"/>
    </source>
</evidence>
<dbReference type="Proteomes" id="UP000051952">
    <property type="component" value="Unassembled WGS sequence"/>
</dbReference>
<gene>
    <name evidence="8" type="ORF">BSAL_36730</name>
</gene>
<dbReference type="PANTHER" id="PTHR22807:SF30">
    <property type="entry name" value="28S RRNA (CYTOSINE(4447)-C(5))-METHYLTRANSFERASE-RELATED"/>
    <property type="match status" value="1"/>
</dbReference>
<feature type="region of interest" description="Disordered" evidence="6">
    <location>
        <begin position="1"/>
        <end position="35"/>
    </location>
</feature>
<dbReference type="PROSITE" id="PS50890">
    <property type="entry name" value="PUA"/>
    <property type="match status" value="1"/>
</dbReference>
<dbReference type="SUPFAM" id="SSF53335">
    <property type="entry name" value="S-adenosyl-L-methionine-dependent methyltransferases"/>
    <property type="match status" value="1"/>
</dbReference>
<dbReference type="Gene3D" id="3.40.50.150">
    <property type="entry name" value="Vaccinia Virus protein VP39"/>
    <property type="match status" value="1"/>
</dbReference>
<dbReference type="EMBL" id="CYKH01002031">
    <property type="protein sequence ID" value="CUG92328.1"/>
    <property type="molecule type" value="Genomic_DNA"/>
</dbReference>
<dbReference type="Pfam" id="PF01472">
    <property type="entry name" value="PUA"/>
    <property type="match status" value="1"/>
</dbReference>
<sequence>MPPDRTPTPQTAGEAADDQGRPTPTSSSAPGAHNGQAAGFAQTLRAFLASSEYKHSVHLEEHLLGEGREVLSEAQSLFINHRTLYGFPPRSTNLRLVFSSTCVEPLVAIATDPSPQTSDLTTTFIEESLQEYRIATLADVGLPMCTSITPRKDGRDSSQQDGQPEKEWFDLSSHPFVVVDIPCAEAVLRGADIFAPGVLASSASYNVGDVVLVLAVVNPVHQPKKASYHAAREFWATTPPEELCGEAEGDARTAFGPTVMIAKATCLMRRFDVAARHSKGVAFRTTWSPAHQPSRDLLMRLIHTAPAWKELADSRQRTGPDIFLQNWSSMVPVVWLTDDITDGVTHEAAPATEADDSVGQHHHQRQWRFLDACAAPGGKTSLLLDLCMSAIKHPSTIMSDFHVTTCERSKPRNANLKKLLESHFSSELIASHVRCRVGDVTQLLLSSSEQHTAAEMFDRIVLDPPCTGLGLRPKLLPFPLPLDEVTRSAQYQRTLFTACWSRLAVNGRLSYSTCTISEEENEDNIRWALATFPDAMLVPASTPGQRALVTTFGCSEFSDQASGLMNLCCRFYPTPDNEVLDGVGFFVALFRKREL</sequence>
<proteinExistence type="inferred from homology"/>
<dbReference type="GO" id="GO:0000470">
    <property type="term" value="P:maturation of LSU-rRNA"/>
    <property type="evidence" value="ECO:0007669"/>
    <property type="project" value="TreeGrafter"/>
</dbReference>
<feature type="active site" description="Nucleophile" evidence="5">
    <location>
        <position position="514"/>
    </location>
</feature>
<feature type="binding site" evidence="5">
    <location>
        <position position="439"/>
    </location>
    <ligand>
        <name>S-adenosyl-L-methionine</name>
        <dbReference type="ChEBI" id="CHEBI:59789"/>
    </ligand>
</feature>
<accession>A0A0S4JUU1</accession>
<dbReference type="PRINTS" id="PR02008">
    <property type="entry name" value="RCMTFAMILY"/>
</dbReference>
<dbReference type="GO" id="GO:0009383">
    <property type="term" value="F:rRNA (cytosine-C5-)-methyltransferase activity"/>
    <property type="evidence" value="ECO:0007669"/>
    <property type="project" value="TreeGrafter"/>
</dbReference>
<evidence type="ECO:0000313" key="8">
    <source>
        <dbReference type="EMBL" id="CUG92328.1"/>
    </source>
</evidence>
<dbReference type="PROSITE" id="PS51686">
    <property type="entry name" value="SAM_MT_RSMB_NOP"/>
    <property type="match status" value="1"/>
</dbReference>
<dbReference type="GO" id="GO:0070475">
    <property type="term" value="P:rRNA base methylation"/>
    <property type="evidence" value="ECO:0007669"/>
    <property type="project" value="TreeGrafter"/>
</dbReference>
<name>A0A0S4JUU1_BODSA</name>
<dbReference type="InterPro" id="IPR029063">
    <property type="entry name" value="SAM-dependent_MTases_sf"/>
</dbReference>
<feature type="binding site" evidence="5">
    <location>
        <begin position="373"/>
        <end position="379"/>
    </location>
    <ligand>
        <name>S-adenosyl-L-methionine</name>
        <dbReference type="ChEBI" id="CHEBI:59789"/>
    </ligand>
</feature>
<dbReference type="AlphaFoldDB" id="A0A0S4JUU1"/>
<feature type="binding site" evidence="5">
    <location>
        <position position="407"/>
    </location>
    <ligand>
        <name>S-adenosyl-L-methionine</name>
        <dbReference type="ChEBI" id="CHEBI:59789"/>
    </ligand>
</feature>
<evidence type="ECO:0000259" key="7">
    <source>
        <dbReference type="PROSITE" id="PS51686"/>
    </source>
</evidence>
<dbReference type="InterPro" id="IPR036974">
    <property type="entry name" value="PUA_sf"/>
</dbReference>
<evidence type="ECO:0000256" key="5">
    <source>
        <dbReference type="PROSITE-ProRule" id="PRU01023"/>
    </source>
</evidence>
<keyword evidence="2 5" id="KW-0808">Transferase</keyword>
<dbReference type="OrthoDB" id="260824at2759"/>
<dbReference type="PANTHER" id="PTHR22807">
    <property type="entry name" value="NOP2 YEAST -RELATED NOL1/NOP2/FMU SUN DOMAIN-CONTAINING"/>
    <property type="match status" value="1"/>
</dbReference>
<organism evidence="8 9">
    <name type="scientific">Bodo saltans</name>
    <name type="common">Flagellated protozoan</name>
    <dbReference type="NCBI Taxonomy" id="75058"/>
    <lineage>
        <taxon>Eukaryota</taxon>
        <taxon>Discoba</taxon>
        <taxon>Euglenozoa</taxon>
        <taxon>Kinetoplastea</taxon>
        <taxon>Metakinetoplastina</taxon>
        <taxon>Eubodonida</taxon>
        <taxon>Bodonidae</taxon>
        <taxon>Bodo</taxon>
    </lineage>
</organism>